<accession>C6BPM9</accession>
<keyword evidence="2" id="KW-0614">Plasmid</keyword>
<dbReference type="AlphaFoldDB" id="C6BPM9"/>
<proteinExistence type="predicted"/>
<name>C6BPM9_RALP1</name>
<feature type="chain" id="PRO_5002962485" description="DUF3313 domain-containing protein" evidence="1">
    <location>
        <begin position="23"/>
        <end position="193"/>
    </location>
</feature>
<evidence type="ECO:0000313" key="2">
    <source>
        <dbReference type="EMBL" id="ACS66153.1"/>
    </source>
</evidence>
<geneLocation type="plasmid" evidence="2">
    <name>pRp12D01</name>
</geneLocation>
<feature type="signal peptide" evidence="1">
    <location>
        <begin position="1"/>
        <end position="22"/>
    </location>
</feature>
<dbReference type="EMBL" id="CP001646">
    <property type="protein sequence ID" value="ACS66153.1"/>
    <property type="molecule type" value="Genomic_DNA"/>
</dbReference>
<dbReference type="KEGG" id="rpf:Rpic12D_4919"/>
<sequence length="193" mass="21038">MSVTFQRAIQFVSVATVAAALAACGSKQESWPQPTAFNQKLTDAARPASSLPADVEKLECWAEQPLVHPDRVFCNVYFKGRATKDIGQQAIGWDIPVRLASRLDELSDRVPRYLDSYQFDLSLLASTGFLFVAKNDPQGLSIEVAADQNRVPLSQAEKFIVAVLPVVSNELSRRLTAASAAAPDSVRATWSSK</sequence>
<protein>
    <recommendedName>
        <fullName evidence="3">DUF3313 domain-containing protein</fullName>
    </recommendedName>
</protein>
<evidence type="ECO:0008006" key="3">
    <source>
        <dbReference type="Google" id="ProtNLM"/>
    </source>
</evidence>
<keyword evidence="1" id="KW-0732">Signal</keyword>
<gene>
    <name evidence="2" type="ordered locus">Rpic12D_4919</name>
</gene>
<evidence type="ECO:0000256" key="1">
    <source>
        <dbReference type="SAM" id="SignalP"/>
    </source>
</evidence>
<reference evidence="2" key="1">
    <citation type="submission" date="2009-06" db="EMBL/GenBank/DDBJ databases">
        <title>Complete sequence plasmid 1 of Ralstonia pickettii 12D.</title>
        <authorList>
            <consortium name="US DOE Joint Genome Institute"/>
            <person name="Lucas S."/>
            <person name="Copeland A."/>
            <person name="Lapidus A."/>
            <person name="Glavina del Rio T."/>
            <person name="Dalin E."/>
            <person name="Tice H."/>
            <person name="Bruce D."/>
            <person name="Goodwin L."/>
            <person name="Pitluck S."/>
            <person name="Sims D."/>
            <person name="Meincke L."/>
            <person name="Brettin T."/>
            <person name="Detter J.C."/>
            <person name="Han C."/>
            <person name="Larimer F."/>
            <person name="Land M."/>
            <person name="Hauser L."/>
            <person name="Kyrpides N."/>
            <person name="Ovchinnikova G."/>
            <person name="Marsh T."/>
            <person name="Richardson P."/>
        </authorList>
    </citation>
    <scope>NUCLEOTIDE SEQUENCE [LARGE SCALE GENOMIC DNA]</scope>
    <source>
        <plasmid evidence="2">12D</plasmid>
        <plasmid evidence="2">pRp12D01</plasmid>
    </source>
</reference>
<dbReference type="PROSITE" id="PS51257">
    <property type="entry name" value="PROKAR_LIPOPROTEIN"/>
    <property type="match status" value="1"/>
</dbReference>
<organism evidence="2">
    <name type="scientific">Ralstonia pickettii (strain 12D)</name>
    <dbReference type="NCBI Taxonomy" id="428406"/>
    <lineage>
        <taxon>Bacteria</taxon>
        <taxon>Pseudomonadati</taxon>
        <taxon>Pseudomonadota</taxon>
        <taxon>Betaproteobacteria</taxon>
        <taxon>Burkholderiales</taxon>
        <taxon>Burkholderiaceae</taxon>
        <taxon>Ralstonia</taxon>
    </lineage>
</organism>
<dbReference type="HOGENOM" id="CLU_1407746_0_0_4"/>